<evidence type="ECO:0000256" key="1">
    <source>
        <dbReference type="SAM" id="MobiDB-lite"/>
    </source>
</evidence>
<dbReference type="PANTHER" id="PTHR21580:SF28">
    <property type="entry name" value="BOREALIN N-TERMINAL DOMAIN-CONTAINING PROTEIN-RELATED"/>
    <property type="match status" value="1"/>
</dbReference>
<dbReference type="OrthoDB" id="429991at2759"/>
<dbReference type="InterPro" id="IPR051291">
    <property type="entry name" value="CIMAP"/>
</dbReference>
<gene>
    <name evidence="2" type="ORF">HGM15179_015180</name>
</gene>
<evidence type="ECO:0000313" key="3">
    <source>
        <dbReference type="Proteomes" id="UP000796761"/>
    </source>
</evidence>
<dbReference type="AlphaFoldDB" id="A0A8K1G4X3"/>
<evidence type="ECO:0000313" key="2">
    <source>
        <dbReference type="EMBL" id="TRZ11939.1"/>
    </source>
</evidence>
<accession>A0A8K1G4X3</accession>
<feature type="region of interest" description="Disordered" evidence="1">
    <location>
        <begin position="1"/>
        <end position="85"/>
    </location>
</feature>
<keyword evidence="3" id="KW-1185">Reference proteome</keyword>
<dbReference type="PANTHER" id="PTHR21580">
    <property type="entry name" value="SHIPPO-1-RELATED"/>
    <property type="match status" value="1"/>
</dbReference>
<comment type="caution">
    <text evidence="2">The sequence shown here is derived from an EMBL/GenBank/DDBJ whole genome shotgun (WGS) entry which is preliminary data.</text>
</comment>
<organism evidence="2 3">
    <name type="scientific">Zosterops borbonicus</name>
    <dbReference type="NCBI Taxonomy" id="364589"/>
    <lineage>
        <taxon>Eukaryota</taxon>
        <taxon>Metazoa</taxon>
        <taxon>Chordata</taxon>
        <taxon>Craniata</taxon>
        <taxon>Vertebrata</taxon>
        <taxon>Euteleostomi</taxon>
        <taxon>Archelosauria</taxon>
        <taxon>Archosauria</taxon>
        <taxon>Dinosauria</taxon>
        <taxon>Saurischia</taxon>
        <taxon>Theropoda</taxon>
        <taxon>Coelurosauria</taxon>
        <taxon>Aves</taxon>
        <taxon>Neognathae</taxon>
        <taxon>Neoaves</taxon>
        <taxon>Telluraves</taxon>
        <taxon>Australaves</taxon>
        <taxon>Passeriformes</taxon>
        <taxon>Sylvioidea</taxon>
        <taxon>Zosteropidae</taxon>
        <taxon>Zosterops</taxon>
    </lineage>
</organism>
<proteinExistence type="predicted"/>
<dbReference type="Pfam" id="PF07004">
    <property type="entry name" value="SHIPPO-rpt"/>
    <property type="match status" value="3"/>
</dbReference>
<dbReference type="Proteomes" id="UP000796761">
    <property type="component" value="Unassembled WGS sequence"/>
</dbReference>
<dbReference type="InterPro" id="IPR010736">
    <property type="entry name" value="SHIPPO-rpt"/>
</dbReference>
<dbReference type="EMBL" id="SWJQ01000642">
    <property type="protein sequence ID" value="TRZ11939.1"/>
    <property type="molecule type" value="Genomic_DNA"/>
</dbReference>
<dbReference type="GO" id="GO:0005856">
    <property type="term" value="C:cytoskeleton"/>
    <property type="evidence" value="ECO:0007669"/>
    <property type="project" value="TreeGrafter"/>
</dbReference>
<feature type="region of interest" description="Disordered" evidence="1">
    <location>
        <begin position="98"/>
        <end position="125"/>
    </location>
</feature>
<reference evidence="2" key="1">
    <citation type="submission" date="2019-04" db="EMBL/GenBank/DDBJ databases">
        <title>Genome assembly of Zosterops borbonicus 15179.</title>
        <authorList>
            <person name="Leroy T."/>
            <person name="Anselmetti Y."/>
            <person name="Tilak M.-K."/>
            <person name="Nabholz B."/>
        </authorList>
    </citation>
    <scope>NUCLEOTIDE SEQUENCE</scope>
    <source>
        <strain evidence="2">HGM_15179</strain>
        <tissue evidence="2">Muscle</tissue>
    </source>
</reference>
<sequence>MGECGRGTEPLHRRDPSGRRAPAYSFGLRVGGPEGPRSPGPQYLVPPGFTARGRDRVPAFTLAGRPRERRGSNTPGPGPASYQLPAVLGPRQVIKTSAPQYSFTGRGPSIFDDKKKTPGPSKYNTVDTNVYMARAPRCTMAGRTPLGPSSDTPGPSDYTLRECRKQGPTFGIRYSDAVIPVMDSPL</sequence>
<name>A0A8K1G4X3_9PASS</name>
<feature type="compositionally biased region" description="Basic and acidic residues" evidence="1">
    <location>
        <begin position="9"/>
        <end position="18"/>
    </location>
</feature>
<protein>
    <recommendedName>
        <fullName evidence="4">Outer dense fiber protein 3-like protein 2</fullName>
    </recommendedName>
</protein>
<evidence type="ECO:0008006" key="4">
    <source>
        <dbReference type="Google" id="ProtNLM"/>
    </source>
</evidence>